<evidence type="ECO:0000256" key="2">
    <source>
        <dbReference type="ARBA" id="ARBA00022670"/>
    </source>
</evidence>
<comment type="caution">
    <text evidence="5">The sequence shown here is derived from an EMBL/GenBank/DDBJ whole genome shotgun (WGS) entry which is preliminary data.</text>
</comment>
<dbReference type="Gene3D" id="3.40.50.880">
    <property type="match status" value="1"/>
</dbReference>
<name>A0A9D1DTC4_9FIRM</name>
<keyword evidence="3" id="KW-0378">Hydrolase</keyword>
<gene>
    <name evidence="5" type="ORF">IAB38_01615</name>
</gene>
<keyword evidence="5" id="KW-0315">Glutamine amidotransferase</keyword>
<dbReference type="EMBL" id="DVHC01000017">
    <property type="protein sequence ID" value="HIR58725.1"/>
    <property type="molecule type" value="Genomic_DNA"/>
</dbReference>
<keyword evidence="4" id="KW-0720">Serine protease</keyword>
<dbReference type="InterPro" id="IPR005320">
    <property type="entry name" value="Peptidase_S51"/>
</dbReference>
<dbReference type="InterPro" id="IPR029062">
    <property type="entry name" value="Class_I_gatase-like"/>
</dbReference>
<evidence type="ECO:0000256" key="1">
    <source>
        <dbReference type="ARBA" id="ARBA00006534"/>
    </source>
</evidence>
<evidence type="ECO:0000313" key="6">
    <source>
        <dbReference type="Proteomes" id="UP000824232"/>
    </source>
</evidence>
<evidence type="ECO:0000256" key="4">
    <source>
        <dbReference type="ARBA" id="ARBA00022825"/>
    </source>
</evidence>
<evidence type="ECO:0000313" key="5">
    <source>
        <dbReference type="EMBL" id="HIR58725.1"/>
    </source>
</evidence>
<dbReference type="Proteomes" id="UP000824232">
    <property type="component" value="Unassembled WGS sequence"/>
</dbReference>
<evidence type="ECO:0000256" key="3">
    <source>
        <dbReference type="ARBA" id="ARBA00022801"/>
    </source>
</evidence>
<keyword evidence="2" id="KW-0645">Protease</keyword>
<dbReference type="Pfam" id="PF03575">
    <property type="entry name" value="Peptidase_S51"/>
    <property type="match status" value="1"/>
</dbReference>
<comment type="similarity">
    <text evidence="1">Belongs to the peptidase S51 family.</text>
</comment>
<reference evidence="5" key="1">
    <citation type="submission" date="2020-10" db="EMBL/GenBank/DDBJ databases">
        <authorList>
            <person name="Gilroy R."/>
        </authorList>
    </citation>
    <scope>NUCLEOTIDE SEQUENCE</scope>
    <source>
        <strain evidence="5">CHK184-20233</strain>
    </source>
</reference>
<dbReference type="GO" id="GO:0006508">
    <property type="term" value="P:proteolysis"/>
    <property type="evidence" value="ECO:0007669"/>
    <property type="project" value="UniProtKB-KW"/>
</dbReference>
<organism evidence="5 6">
    <name type="scientific">Candidatus Onthousia excrementipullorum</name>
    <dbReference type="NCBI Taxonomy" id="2840884"/>
    <lineage>
        <taxon>Bacteria</taxon>
        <taxon>Bacillati</taxon>
        <taxon>Bacillota</taxon>
        <taxon>Bacilli</taxon>
        <taxon>Candidatus Onthousia</taxon>
    </lineage>
</organism>
<reference evidence="5" key="2">
    <citation type="journal article" date="2021" name="PeerJ">
        <title>Extensive microbial diversity within the chicken gut microbiome revealed by metagenomics and culture.</title>
        <authorList>
            <person name="Gilroy R."/>
            <person name="Ravi A."/>
            <person name="Getino M."/>
            <person name="Pursley I."/>
            <person name="Horton D.L."/>
            <person name="Alikhan N.F."/>
            <person name="Baker D."/>
            <person name="Gharbi K."/>
            <person name="Hall N."/>
            <person name="Watson M."/>
            <person name="Adriaenssens E.M."/>
            <person name="Foster-Nyarko E."/>
            <person name="Jarju S."/>
            <person name="Secka A."/>
            <person name="Antonio M."/>
            <person name="Oren A."/>
            <person name="Chaudhuri R.R."/>
            <person name="La Ragione R."/>
            <person name="Hildebrand F."/>
            <person name="Pallen M.J."/>
        </authorList>
    </citation>
    <scope>NUCLEOTIDE SEQUENCE</scope>
    <source>
        <strain evidence="5">CHK184-20233</strain>
    </source>
</reference>
<protein>
    <submittedName>
        <fullName evidence="5">Type 1 glutamine amidotransferase-like domain-containing protein</fullName>
    </submittedName>
</protein>
<sequence>MKKLFFTSNTKHYYKDNDMKLPKEIDNTNGIVDQIKKLINKNHSILYIASDPNDYEKIDSYSSLIFEAFKLSNITFSDYLVLDNRTKDKASEYISKVNVIFLSGGDTFIENKFFEEIKLKELLHNYNGIIIGQSAGSINMANSVYNSPEEGENSEPIYFEGLGLSNINIEPHFVLDTKDFDEMQLYQRNHIINESKKRTIYALCDGSHILEVGGTITVYGKSYLIKDGLIKEICDEGKSFCIKN</sequence>
<dbReference type="GO" id="GO:0008236">
    <property type="term" value="F:serine-type peptidase activity"/>
    <property type="evidence" value="ECO:0007669"/>
    <property type="project" value="UniProtKB-KW"/>
</dbReference>
<proteinExistence type="inferred from homology"/>
<dbReference type="AlphaFoldDB" id="A0A9D1DTC4"/>
<accession>A0A9D1DTC4</accession>
<dbReference type="SUPFAM" id="SSF52317">
    <property type="entry name" value="Class I glutamine amidotransferase-like"/>
    <property type="match status" value="1"/>
</dbReference>